<dbReference type="OrthoDB" id="3542626at2"/>
<sequence length="98" mass="10762">MVRRTHPPDGPTEGVHRRERRLAHRLPAALLRRATRQPRSCRSWSLATATRRPGPTISCPVTVTGDGVWDGKPVSWSATHGNACEMSAGMARNSGFTF</sequence>
<protein>
    <submittedName>
        <fullName evidence="2">Uncharacterized protein</fullName>
    </submittedName>
</protein>
<reference evidence="2 3" key="1">
    <citation type="submission" date="2018-05" db="EMBL/GenBank/DDBJ databases">
        <title>Complete genome sequence of sponge-derived Streptomyces sp. HNM0039.</title>
        <authorList>
            <person name="Huang X."/>
            <person name="Zhou S."/>
        </authorList>
    </citation>
    <scope>NUCLEOTIDE SEQUENCE [LARGE SCALE GENOMIC DNA]</scope>
    <source>
        <strain evidence="2 3">HNM0039</strain>
    </source>
</reference>
<evidence type="ECO:0000313" key="2">
    <source>
        <dbReference type="EMBL" id="AWI32928.1"/>
    </source>
</evidence>
<name>A0A2S1T2R6_9ACTN</name>
<gene>
    <name evidence="2" type="ORF">DDW44_06295</name>
</gene>
<organism evidence="2 3">
    <name type="scientific">Streptomyces tirandamycinicus</name>
    <dbReference type="NCBI Taxonomy" id="2174846"/>
    <lineage>
        <taxon>Bacteria</taxon>
        <taxon>Bacillati</taxon>
        <taxon>Actinomycetota</taxon>
        <taxon>Actinomycetes</taxon>
        <taxon>Kitasatosporales</taxon>
        <taxon>Streptomycetaceae</taxon>
        <taxon>Streptomyces</taxon>
    </lineage>
</organism>
<keyword evidence="3" id="KW-1185">Reference proteome</keyword>
<dbReference type="Gene3D" id="3.30.350.10">
    <property type="entry name" value="Subtilisin inhibitor-like"/>
    <property type="match status" value="1"/>
</dbReference>
<evidence type="ECO:0000313" key="3">
    <source>
        <dbReference type="Proteomes" id="UP000244900"/>
    </source>
</evidence>
<accession>A0A2S1T2R6</accession>
<dbReference type="Proteomes" id="UP000244900">
    <property type="component" value="Chromosome"/>
</dbReference>
<feature type="region of interest" description="Disordered" evidence="1">
    <location>
        <begin position="1"/>
        <end position="20"/>
    </location>
</feature>
<dbReference type="EMBL" id="CP029188">
    <property type="protein sequence ID" value="AWI32928.1"/>
    <property type="molecule type" value="Genomic_DNA"/>
</dbReference>
<dbReference type="AlphaFoldDB" id="A0A2S1T2R6"/>
<dbReference type="SUPFAM" id="SSF55399">
    <property type="entry name" value="Subtilisin inhibitor"/>
    <property type="match status" value="1"/>
</dbReference>
<dbReference type="InterPro" id="IPR036819">
    <property type="entry name" value="Subtilisin_inhibitor-like_sf"/>
</dbReference>
<evidence type="ECO:0000256" key="1">
    <source>
        <dbReference type="SAM" id="MobiDB-lite"/>
    </source>
</evidence>
<proteinExistence type="predicted"/>
<dbReference type="KEGG" id="stir:DDW44_06295"/>
<dbReference type="GO" id="GO:0004867">
    <property type="term" value="F:serine-type endopeptidase inhibitor activity"/>
    <property type="evidence" value="ECO:0007669"/>
    <property type="project" value="InterPro"/>
</dbReference>